<accession>A0A418YK20</accession>
<dbReference type="OrthoDB" id="9789605at2"/>
<dbReference type="InterPro" id="IPR000182">
    <property type="entry name" value="GNAT_dom"/>
</dbReference>
<evidence type="ECO:0000313" key="3">
    <source>
        <dbReference type="Proteomes" id="UP000283255"/>
    </source>
</evidence>
<dbReference type="Pfam" id="PF00583">
    <property type="entry name" value="Acetyltransf_1"/>
    <property type="match status" value="1"/>
</dbReference>
<organism evidence="2 3">
    <name type="scientific">Motilimonas pumila</name>
    <dbReference type="NCBI Taxonomy" id="2303987"/>
    <lineage>
        <taxon>Bacteria</taxon>
        <taxon>Pseudomonadati</taxon>
        <taxon>Pseudomonadota</taxon>
        <taxon>Gammaproteobacteria</taxon>
        <taxon>Alteromonadales</taxon>
        <taxon>Alteromonadales genera incertae sedis</taxon>
        <taxon>Motilimonas</taxon>
    </lineage>
</organism>
<comment type="caution">
    <text evidence="2">The sequence shown here is derived from an EMBL/GenBank/DDBJ whole genome shotgun (WGS) entry which is preliminary data.</text>
</comment>
<dbReference type="GO" id="GO:0016747">
    <property type="term" value="F:acyltransferase activity, transferring groups other than amino-acyl groups"/>
    <property type="evidence" value="ECO:0007669"/>
    <property type="project" value="InterPro"/>
</dbReference>
<dbReference type="Gene3D" id="3.40.630.30">
    <property type="match status" value="1"/>
</dbReference>
<reference evidence="2 3" key="1">
    <citation type="submission" date="2018-09" db="EMBL/GenBank/DDBJ databases">
        <authorList>
            <person name="Wang F."/>
        </authorList>
    </citation>
    <scope>NUCLEOTIDE SEQUENCE [LARGE SCALE GENOMIC DNA]</scope>
    <source>
        <strain evidence="2 3">PLHSC7-2</strain>
    </source>
</reference>
<protein>
    <submittedName>
        <fullName evidence="2">GNAT family N-acetyltransferase</fullName>
    </submittedName>
</protein>
<sequence length="159" mass="17792">MDFSFRLATSEDAAVIAKLVCQLTTEIGERAQIDHFDNDIKATCECCEQLLSQGQLNVLLAETDGVVVAMASYATTFALYVKGEMGIIQELYVEPTYRSQQLGQQLLVKIEQIADVQGWRAIELCTPPLPAFDNTLAFYQRHHYQAVGGRKMRKMVANN</sequence>
<keyword evidence="2" id="KW-0808">Transferase</keyword>
<dbReference type="RefSeq" id="WP_119908875.1">
    <property type="nucleotide sequence ID" value="NZ_QZCH01000001.1"/>
</dbReference>
<dbReference type="EMBL" id="QZCH01000001">
    <property type="protein sequence ID" value="RJG51328.1"/>
    <property type="molecule type" value="Genomic_DNA"/>
</dbReference>
<feature type="domain" description="N-acetyltransferase" evidence="1">
    <location>
        <begin position="3"/>
        <end position="159"/>
    </location>
</feature>
<keyword evidence="3" id="KW-1185">Reference proteome</keyword>
<dbReference type="InterPro" id="IPR016181">
    <property type="entry name" value="Acyl_CoA_acyltransferase"/>
</dbReference>
<dbReference type="PROSITE" id="PS51186">
    <property type="entry name" value="GNAT"/>
    <property type="match status" value="1"/>
</dbReference>
<evidence type="ECO:0000259" key="1">
    <source>
        <dbReference type="PROSITE" id="PS51186"/>
    </source>
</evidence>
<name>A0A418YK20_9GAMM</name>
<gene>
    <name evidence="2" type="ORF">D1Z90_00925</name>
</gene>
<evidence type="ECO:0000313" key="2">
    <source>
        <dbReference type="EMBL" id="RJG51328.1"/>
    </source>
</evidence>
<dbReference type="SUPFAM" id="SSF55729">
    <property type="entry name" value="Acyl-CoA N-acyltransferases (Nat)"/>
    <property type="match status" value="1"/>
</dbReference>
<proteinExistence type="predicted"/>
<reference evidence="2 3" key="2">
    <citation type="submission" date="2019-01" db="EMBL/GenBank/DDBJ databases">
        <title>Motilimonas pumilus sp. nov., isolated from the gut of sea cucumber (Apostichopus japonicus).</title>
        <authorList>
            <person name="Wang F.-Q."/>
            <person name="Ren L.-H."/>
            <person name="Lin Y.-W."/>
            <person name="Sun G.-H."/>
            <person name="Du Z.-J."/>
            <person name="Zhao J.-X."/>
            <person name="Liu X.-J."/>
            <person name="Liu L.-J."/>
        </authorList>
    </citation>
    <scope>NUCLEOTIDE SEQUENCE [LARGE SCALE GENOMIC DNA]</scope>
    <source>
        <strain evidence="2 3">PLHSC7-2</strain>
    </source>
</reference>
<dbReference type="CDD" id="cd04301">
    <property type="entry name" value="NAT_SF"/>
    <property type="match status" value="1"/>
</dbReference>
<dbReference type="AlphaFoldDB" id="A0A418YK20"/>
<dbReference type="Proteomes" id="UP000283255">
    <property type="component" value="Unassembled WGS sequence"/>
</dbReference>